<dbReference type="Proteomes" id="UP001220610">
    <property type="component" value="Chromosome"/>
</dbReference>
<proteinExistence type="predicted"/>
<evidence type="ECO:0000259" key="1">
    <source>
        <dbReference type="SMART" id="SM00471"/>
    </source>
</evidence>
<protein>
    <submittedName>
        <fullName evidence="2">Metal-dependent phosphohydrolase</fullName>
    </submittedName>
</protein>
<dbReference type="EMBL" id="CP119311">
    <property type="protein sequence ID" value="WEK34171.1"/>
    <property type="molecule type" value="Genomic_DNA"/>
</dbReference>
<dbReference type="AlphaFoldDB" id="A0AAJ5WNW3"/>
<gene>
    <name evidence="2" type="ORF">P0Y53_16915</name>
</gene>
<dbReference type="GO" id="GO:0008893">
    <property type="term" value="F:guanosine-3',5'-bis(diphosphate) 3'-diphosphatase activity"/>
    <property type="evidence" value="ECO:0007669"/>
    <property type="project" value="TreeGrafter"/>
</dbReference>
<accession>A0AAJ5WNW3</accession>
<dbReference type="InterPro" id="IPR052194">
    <property type="entry name" value="MESH1"/>
</dbReference>
<sequence length="185" mass="20815">MEKLLEKITAYADKAHGDQRRKYRDERYINHPIRVMGTVKTITPALPLLAASLLHDVVEDTEVSSEALLDFLLTVMDIPTAIQTQLLVTELTDVYTKASYPRLNRRQRKAKEHERLSHASAAAQTIKYADLIDNGTDVVGMDPDFAKVYLLEAKDLLQKMDMGNPVLRKQAEKVVIDGLAGLTRN</sequence>
<evidence type="ECO:0000313" key="2">
    <source>
        <dbReference type="EMBL" id="WEK34171.1"/>
    </source>
</evidence>
<dbReference type="SMART" id="SM00471">
    <property type="entry name" value="HDc"/>
    <property type="match status" value="1"/>
</dbReference>
<dbReference type="PANTHER" id="PTHR46246:SF1">
    <property type="entry name" value="GUANOSINE-3',5'-BIS(DIPHOSPHATE) 3'-PYROPHOSPHOHYDROLASE MESH1"/>
    <property type="match status" value="1"/>
</dbReference>
<dbReference type="Gene3D" id="1.10.3210.10">
    <property type="entry name" value="Hypothetical protein af1432"/>
    <property type="match status" value="1"/>
</dbReference>
<feature type="domain" description="HD/PDEase" evidence="1">
    <location>
        <begin position="24"/>
        <end position="144"/>
    </location>
</feature>
<reference evidence="2" key="1">
    <citation type="submission" date="2023-03" db="EMBL/GenBank/DDBJ databases">
        <title>Andean soil-derived lignocellulolytic bacterial consortium as a source of novel taxa and putative plastic-active enzymes.</title>
        <authorList>
            <person name="Diaz-Garcia L."/>
            <person name="Chuvochina M."/>
            <person name="Feuerriegel G."/>
            <person name="Bunk B."/>
            <person name="Sproer C."/>
            <person name="Streit W.R."/>
            <person name="Rodriguez L.M."/>
            <person name="Overmann J."/>
            <person name="Jimenez D.J."/>
        </authorList>
    </citation>
    <scope>NUCLEOTIDE SEQUENCE</scope>
    <source>
        <strain evidence="2">MAG 7</strain>
    </source>
</reference>
<dbReference type="PANTHER" id="PTHR46246">
    <property type="entry name" value="GUANOSINE-3',5'-BIS(DIPHOSPHATE) 3'-PYROPHOSPHOHYDROLASE MESH1"/>
    <property type="match status" value="1"/>
</dbReference>
<organism evidence="2 3">
    <name type="scientific">Candidatus Pseudobacter hemicellulosilyticus</name>
    <dbReference type="NCBI Taxonomy" id="3121375"/>
    <lineage>
        <taxon>Bacteria</taxon>
        <taxon>Pseudomonadati</taxon>
        <taxon>Bacteroidota</taxon>
        <taxon>Chitinophagia</taxon>
        <taxon>Chitinophagales</taxon>
        <taxon>Chitinophagaceae</taxon>
        <taxon>Pseudobacter</taxon>
    </lineage>
</organism>
<dbReference type="SUPFAM" id="SSF109604">
    <property type="entry name" value="HD-domain/PDEase-like"/>
    <property type="match status" value="1"/>
</dbReference>
<name>A0AAJ5WNW3_9BACT</name>
<evidence type="ECO:0000313" key="3">
    <source>
        <dbReference type="Proteomes" id="UP001220610"/>
    </source>
</evidence>
<dbReference type="InterPro" id="IPR003607">
    <property type="entry name" value="HD/PDEase_dom"/>
</dbReference>